<accession>A0A345ZTK5</accession>
<keyword evidence="6" id="KW-1185">Reference proteome</keyword>
<keyword evidence="5" id="KW-0413">Isomerase</keyword>
<proteinExistence type="predicted"/>
<dbReference type="Pfam" id="PF16113">
    <property type="entry name" value="ECH_2"/>
    <property type="match status" value="1"/>
</dbReference>
<protein>
    <recommendedName>
        <fullName evidence="2">3-hydroxyisobutyryl-CoA hydrolase</fullName>
        <ecNumber evidence="2">3.1.2.4</ecNumber>
    </recommendedName>
</protein>
<evidence type="ECO:0000256" key="2">
    <source>
        <dbReference type="ARBA" id="ARBA00011915"/>
    </source>
</evidence>
<dbReference type="CDD" id="cd06558">
    <property type="entry name" value="crotonase-like"/>
    <property type="match status" value="1"/>
</dbReference>
<sequence>MTSDILFSRRGAAGLITLNRPKALNALNRGMVLAMRAQLEAWASDDAVTRVIVTGAGERAFCAGGDIRALYDLGQAGRHADALKFWADEYPLNTLIKNYRKPYIALIDGIAMGGGIGVSVHGSHRVAGDRCSFAMPEVGIGFFPDVGATWFLPRMPGETGAYCALTGERFNAADGVACGLATHRVPSERFPKLIEALTGTVSVDAVLGAFAEPAGEGPVVTHKAAIDRLFKGDTVEGILAALDREAQSTGADAAWAAKTAATIRTKSPTSLKLALAQVRRGATYDFVTCMRTEFRIVSRIIHDEDFYEGVRAVLVDKDNTPRWSPASLADVSDAEIERHFAALPEGDLPLS</sequence>
<dbReference type="FunFam" id="3.90.226.10:FF:000026">
    <property type="entry name" value="3-hydroxyisobutyryl-CoA hydrolase, mitochondrial"/>
    <property type="match status" value="1"/>
</dbReference>
<dbReference type="NCBIfam" id="NF004127">
    <property type="entry name" value="PRK05617.1"/>
    <property type="match status" value="1"/>
</dbReference>
<dbReference type="OrthoDB" id="9790967at2"/>
<dbReference type="KEGG" id="ptaw:DW352_06800"/>
<dbReference type="GO" id="GO:0006574">
    <property type="term" value="P:L-valine catabolic process"/>
    <property type="evidence" value="ECO:0007669"/>
    <property type="project" value="TreeGrafter"/>
</dbReference>
<dbReference type="GO" id="GO:0003860">
    <property type="term" value="F:3-hydroxyisobutyryl-CoA hydrolase activity"/>
    <property type="evidence" value="ECO:0007669"/>
    <property type="project" value="UniProtKB-EC"/>
</dbReference>
<dbReference type="GO" id="GO:0005829">
    <property type="term" value="C:cytosol"/>
    <property type="evidence" value="ECO:0007669"/>
    <property type="project" value="TreeGrafter"/>
</dbReference>
<evidence type="ECO:0000313" key="6">
    <source>
        <dbReference type="Proteomes" id="UP000254889"/>
    </source>
</evidence>
<dbReference type="EC" id="3.1.2.4" evidence="2"/>
<dbReference type="InterPro" id="IPR045004">
    <property type="entry name" value="ECH_dom"/>
</dbReference>
<dbReference type="Proteomes" id="UP000254889">
    <property type="component" value="Chromosome"/>
</dbReference>
<evidence type="ECO:0000256" key="1">
    <source>
        <dbReference type="ARBA" id="ARBA00001709"/>
    </source>
</evidence>
<dbReference type="GO" id="GO:0016853">
    <property type="term" value="F:isomerase activity"/>
    <property type="evidence" value="ECO:0007669"/>
    <property type="project" value="UniProtKB-KW"/>
</dbReference>
<dbReference type="SUPFAM" id="SSF52096">
    <property type="entry name" value="ClpP/crotonase"/>
    <property type="match status" value="1"/>
</dbReference>
<gene>
    <name evidence="5" type="ORF">DW352_06800</name>
</gene>
<reference evidence="5 6" key="1">
    <citation type="submission" date="2018-07" db="EMBL/GenBank/DDBJ databases">
        <authorList>
            <person name="Quirk P.G."/>
            <person name="Krulwich T.A."/>
        </authorList>
    </citation>
    <scope>NUCLEOTIDE SEQUENCE [LARGE SCALE GENOMIC DNA]</scope>
    <source>
        <strain evidence="5 6">CC-BB4</strain>
    </source>
</reference>
<dbReference type="RefSeq" id="WP_115689728.1">
    <property type="nucleotide sequence ID" value="NZ_CP031417.1"/>
</dbReference>
<dbReference type="PANTHER" id="PTHR43176:SF3">
    <property type="entry name" value="3-HYDROXYISOBUTYRYL-COA HYDROLASE, MITOCHONDRIAL"/>
    <property type="match status" value="1"/>
</dbReference>
<keyword evidence="3" id="KW-0378">Hydrolase</keyword>
<dbReference type="AlphaFoldDB" id="A0A345ZTK5"/>
<comment type="catalytic activity">
    <reaction evidence="1">
        <text>3-hydroxy-2-methylpropanoyl-CoA + H2O = 3-hydroxy-2-methylpropanoate + CoA + H(+)</text>
        <dbReference type="Rhea" id="RHEA:20888"/>
        <dbReference type="ChEBI" id="CHEBI:11805"/>
        <dbReference type="ChEBI" id="CHEBI:15377"/>
        <dbReference type="ChEBI" id="CHEBI:15378"/>
        <dbReference type="ChEBI" id="CHEBI:57287"/>
        <dbReference type="ChEBI" id="CHEBI:57340"/>
        <dbReference type="EC" id="3.1.2.4"/>
    </reaction>
</comment>
<evidence type="ECO:0000259" key="4">
    <source>
        <dbReference type="Pfam" id="PF16113"/>
    </source>
</evidence>
<dbReference type="InterPro" id="IPR032259">
    <property type="entry name" value="HIBYL-CoA-H"/>
</dbReference>
<organism evidence="5 6">
    <name type="scientific">Pseudolabrys taiwanensis</name>
    <dbReference type="NCBI Taxonomy" id="331696"/>
    <lineage>
        <taxon>Bacteria</taxon>
        <taxon>Pseudomonadati</taxon>
        <taxon>Pseudomonadota</taxon>
        <taxon>Alphaproteobacteria</taxon>
        <taxon>Hyphomicrobiales</taxon>
        <taxon>Xanthobacteraceae</taxon>
        <taxon>Pseudolabrys</taxon>
    </lineage>
</organism>
<dbReference type="PANTHER" id="PTHR43176">
    <property type="entry name" value="3-HYDROXYISOBUTYRYL-COA HYDROLASE-RELATED"/>
    <property type="match status" value="1"/>
</dbReference>
<evidence type="ECO:0000313" key="5">
    <source>
        <dbReference type="EMBL" id="AXK80252.1"/>
    </source>
</evidence>
<name>A0A345ZTK5_9HYPH</name>
<evidence type="ECO:0000256" key="3">
    <source>
        <dbReference type="ARBA" id="ARBA00022801"/>
    </source>
</evidence>
<dbReference type="Gene3D" id="3.90.226.10">
    <property type="entry name" value="2-enoyl-CoA Hydratase, Chain A, domain 1"/>
    <property type="match status" value="1"/>
</dbReference>
<feature type="domain" description="Enoyl-CoA hydratase/isomerase" evidence="4">
    <location>
        <begin position="14"/>
        <end position="340"/>
    </location>
</feature>
<dbReference type="EMBL" id="CP031417">
    <property type="protein sequence ID" value="AXK80252.1"/>
    <property type="molecule type" value="Genomic_DNA"/>
</dbReference>
<dbReference type="InterPro" id="IPR029045">
    <property type="entry name" value="ClpP/crotonase-like_dom_sf"/>
</dbReference>